<evidence type="ECO:0000259" key="2">
    <source>
        <dbReference type="Pfam" id="PF13635"/>
    </source>
</evidence>
<name>A0A2R6APD9_9ARCH</name>
<evidence type="ECO:0000313" key="4">
    <source>
        <dbReference type="Proteomes" id="UP000240322"/>
    </source>
</evidence>
<dbReference type="PANTHER" id="PTHR33295:SF18">
    <property type="entry name" value="AAA+ ATPASE DOMAIN-CONTAINING PROTEIN"/>
    <property type="match status" value="1"/>
</dbReference>
<feature type="domain" description="DUF4143" evidence="2">
    <location>
        <begin position="255"/>
        <end position="366"/>
    </location>
</feature>
<dbReference type="PANTHER" id="PTHR33295">
    <property type="entry name" value="ATPASE"/>
    <property type="match status" value="1"/>
</dbReference>
<dbReference type="EMBL" id="NEXE01000127">
    <property type="protein sequence ID" value="PSN88247.1"/>
    <property type="molecule type" value="Genomic_DNA"/>
</dbReference>
<evidence type="ECO:0000313" key="3">
    <source>
        <dbReference type="EMBL" id="PSN88247.1"/>
    </source>
</evidence>
<feature type="domain" description="AAA" evidence="1">
    <location>
        <begin position="47"/>
        <end position="178"/>
    </location>
</feature>
<dbReference type="InterPro" id="IPR041682">
    <property type="entry name" value="AAA_14"/>
</dbReference>
<dbReference type="Pfam" id="PF13173">
    <property type="entry name" value="AAA_14"/>
    <property type="match status" value="1"/>
</dbReference>
<gene>
    <name evidence="3" type="ORF">B9Q03_09490</name>
</gene>
<dbReference type="InterPro" id="IPR027417">
    <property type="entry name" value="P-loop_NTPase"/>
</dbReference>
<dbReference type="Pfam" id="PF13635">
    <property type="entry name" value="DUF4143"/>
    <property type="match status" value="1"/>
</dbReference>
<dbReference type="AlphaFoldDB" id="A0A2R6APD9"/>
<protein>
    <submittedName>
        <fullName evidence="3">AAA family ATPase</fullName>
    </submittedName>
</protein>
<evidence type="ECO:0000259" key="1">
    <source>
        <dbReference type="Pfam" id="PF13173"/>
    </source>
</evidence>
<dbReference type="SUPFAM" id="SSF52540">
    <property type="entry name" value="P-loop containing nucleoside triphosphate hydrolases"/>
    <property type="match status" value="1"/>
</dbReference>
<sequence length="439" mass="49527">MIEEQNPWWLGREHIYEHEVFRRYADSKVKWVPDVLGKLSLEPYSLNFIVGARQVGKSTALLLLANTLLDRVRPEAVFYFSCDKLADYRELDQVLVEYLRFKERSGVGSAYILLDEVTFPREWYRAVKYRVDRGDFSRDVLVLSGSLSMRAKREIETFPGRRGSGRTLLMNPLSFSEFAEIHGVRTSGRDIGYALTESQRLLPLSGRLSELFEVYLESGGFPNPVRDVMVEGRVRSSTYSDFISSVSADLAKLRRSETFFKLAVRGILEKASSQVSYHTIAKEFGVGTVKTAISYIDLLRDLYLLNMLEAVDPNSGLPIPRREKKLYFTDPFIYHSFSKWVMTTPPDTAKLAEAAVVNHLSLVGNTGYVKWDGELDIALAGLGLAFEVKYGAKPPPTRRVIGKLKKVYTLSKTTIDEGVIPIPLFLAALKVGAKQVELA</sequence>
<proteinExistence type="predicted"/>
<organism evidence="3 4">
    <name type="scientific">Candidatus Marsarchaeota G2 archaeon OSP_D</name>
    <dbReference type="NCBI Taxonomy" id="1978157"/>
    <lineage>
        <taxon>Archaea</taxon>
        <taxon>Candidatus Marsarchaeota</taxon>
        <taxon>Candidatus Marsarchaeota group 2</taxon>
    </lineage>
</organism>
<accession>A0A2R6APD9</accession>
<reference evidence="3 4" key="1">
    <citation type="submission" date="2017-04" db="EMBL/GenBank/DDBJ databases">
        <title>Novel microbial lineages endemic to geothermal iron-oxide mats fill important gaps in the evolutionary history of Archaea.</title>
        <authorList>
            <person name="Jay Z.J."/>
            <person name="Beam J.P."/>
            <person name="Dlakic M."/>
            <person name="Rusch D.B."/>
            <person name="Kozubal M.A."/>
            <person name="Inskeep W.P."/>
        </authorList>
    </citation>
    <scope>NUCLEOTIDE SEQUENCE [LARGE SCALE GENOMIC DNA]</scope>
    <source>
        <strain evidence="3">OSP_D</strain>
    </source>
</reference>
<dbReference type="InterPro" id="IPR025420">
    <property type="entry name" value="DUF4143"/>
</dbReference>
<comment type="caution">
    <text evidence="3">The sequence shown here is derived from an EMBL/GenBank/DDBJ whole genome shotgun (WGS) entry which is preliminary data.</text>
</comment>
<dbReference type="Proteomes" id="UP000240322">
    <property type="component" value="Unassembled WGS sequence"/>
</dbReference>